<evidence type="ECO:0000256" key="7">
    <source>
        <dbReference type="ARBA" id="ARBA00022842"/>
    </source>
</evidence>
<dbReference type="PANTHER" id="PTHR42904">
    <property type="entry name" value="NUDIX HYDROLASE, NUDC SUBFAMILY"/>
    <property type="match status" value="1"/>
</dbReference>
<evidence type="ECO:0000256" key="5">
    <source>
        <dbReference type="ARBA" id="ARBA00022723"/>
    </source>
</evidence>
<comment type="similarity">
    <text evidence="3">Belongs to the Nudix hydrolase family. NudC subfamily.</text>
</comment>
<dbReference type="EMBL" id="CP011309">
    <property type="protein sequence ID" value="AKF26806.1"/>
    <property type="molecule type" value="Genomic_DNA"/>
</dbReference>
<dbReference type="Pfam" id="PF00293">
    <property type="entry name" value="NUDIX"/>
    <property type="match status" value="1"/>
</dbReference>
<dbReference type="GO" id="GO:0019677">
    <property type="term" value="P:NAD+ catabolic process"/>
    <property type="evidence" value="ECO:0007669"/>
    <property type="project" value="TreeGrafter"/>
</dbReference>
<keyword evidence="7" id="KW-0460">Magnesium</keyword>
<evidence type="ECO:0000256" key="3">
    <source>
        <dbReference type="ARBA" id="ARBA00009595"/>
    </source>
</evidence>
<dbReference type="InterPro" id="IPR049734">
    <property type="entry name" value="NudC-like_C"/>
</dbReference>
<sequence length="238" mass="26178">MRILPIGPNDEIAVNGSIVFLSERDGDIVSVGPDLGTVRVTLEEIESLGTPTAPRDLGSREVDACVSLLRNRELVRFDPHDGSELTYREHSVAYGASGKPLFPRLDPAVIGIVELRGEDRLLLGMNAQKRQRYSLIAGYVSHGESLEDAFTREVFEEAARRVSEISYVSSQPWPISGSLMLGMKGFTEDELPQGETDGELAETIWASPLDIIDRKIPIAPPGSIAYDMINAWARDKQN</sequence>
<name>A0A0F6Z4Z8_9CORY</name>
<dbReference type="RefSeq" id="WP_003863538.1">
    <property type="nucleotide sequence ID" value="NZ_CP011309.1"/>
</dbReference>
<keyword evidence="12" id="KW-1185">Reference proteome</keyword>
<comment type="cofactor">
    <cofactor evidence="2">
        <name>Zn(2+)</name>
        <dbReference type="ChEBI" id="CHEBI:29105"/>
    </cofactor>
</comment>
<dbReference type="PANTHER" id="PTHR42904:SF6">
    <property type="entry name" value="NAD-CAPPED RNA HYDROLASE NUDT12"/>
    <property type="match status" value="1"/>
</dbReference>
<dbReference type="AlphaFoldDB" id="A0A0F6Z4Z8"/>
<organism evidence="11 12">
    <name type="scientific">[Brevibacterium] flavum</name>
    <dbReference type="NCBI Taxonomy" id="92706"/>
    <lineage>
        <taxon>Bacteria</taxon>
        <taxon>Bacillati</taxon>
        <taxon>Actinomycetota</taxon>
        <taxon>Actinomycetes</taxon>
        <taxon>Mycobacteriales</taxon>
        <taxon>Corynebacteriaceae</taxon>
        <taxon>Corynebacterium</taxon>
    </lineage>
</organism>
<comment type="catalytic activity">
    <reaction evidence="9">
        <text>a 5'-end NAD(+)-phospho-ribonucleoside in mRNA + H2O = a 5'-end phospho-adenosine-phospho-ribonucleoside in mRNA + beta-nicotinamide D-ribonucleotide + 2 H(+)</text>
        <dbReference type="Rhea" id="RHEA:60876"/>
        <dbReference type="Rhea" id="RHEA-COMP:15698"/>
        <dbReference type="Rhea" id="RHEA-COMP:15719"/>
        <dbReference type="ChEBI" id="CHEBI:14649"/>
        <dbReference type="ChEBI" id="CHEBI:15377"/>
        <dbReference type="ChEBI" id="CHEBI:15378"/>
        <dbReference type="ChEBI" id="CHEBI:144029"/>
        <dbReference type="ChEBI" id="CHEBI:144051"/>
    </reaction>
    <physiologicalReaction direction="left-to-right" evidence="9">
        <dbReference type="Rhea" id="RHEA:60877"/>
    </physiologicalReaction>
</comment>
<comment type="cofactor">
    <cofactor evidence="1">
        <name>Mg(2+)</name>
        <dbReference type="ChEBI" id="CHEBI:18420"/>
    </cofactor>
</comment>
<evidence type="ECO:0000256" key="6">
    <source>
        <dbReference type="ARBA" id="ARBA00022801"/>
    </source>
</evidence>
<protein>
    <recommendedName>
        <fullName evidence="4">NAD(+) diphosphatase</fullName>
        <ecNumber evidence="4">3.6.1.22</ecNumber>
    </recommendedName>
</protein>
<evidence type="ECO:0000313" key="11">
    <source>
        <dbReference type="EMBL" id="AKF26806.1"/>
    </source>
</evidence>
<dbReference type="InterPro" id="IPR015797">
    <property type="entry name" value="NUDIX_hydrolase-like_dom_sf"/>
</dbReference>
<keyword evidence="8" id="KW-0520">NAD</keyword>
<feature type="domain" description="Nudix hydrolase" evidence="10">
    <location>
        <begin position="104"/>
        <end position="230"/>
    </location>
</feature>
<dbReference type="PATRIC" id="fig|92706.3.peg.861"/>
<reference evidence="11 12" key="1">
    <citation type="submission" date="2015-04" db="EMBL/GenBank/DDBJ databases">
        <title>Complete Genome Sequence of Brevibacterium flavum ATCC 15168.</title>
        <authorList>
            <person name="Ahn J."/>
            <person name="Park G."/>
            <person name="Jeon W."/>
            <person name="Jang Y."/>
            <person name="Jang M."/>
            <person name="Lee H."/>
            <person name="Lee H."/>
        </authorList>
    </citation>
    <scope>NUCLEOTIDE SEQUENCE [LARGE SCALE GENOMIC DNA]</scope>
    <source>
        <strain evidence="11 12">ATCC 15168</strain>
    </source>
</reference>
<evidence type="ECO:0000259" key="10">
    <source>
        <dbReference type="PROSITE" id="PS51462"/>
    </source>
</evidence>
<dbReference type="InterPro" id="IPR000086">
    <property type="entry name" value="NUDIX_hydrolase_dom"/>
</dbReference>
<accession>A0A0F6Z4Z8</accession>
<evidence type="ECO:0000256" key="9">
    <source>
        <dbReference type="ARBA" id="ARBA00023679"/>
    </source>
</evidence>
<dbReference type="GO" id="GO:0006742">
    <property type="term" value="P:NADP+ catabolic process"/>
    <property type="evidence" value="ECO:0007669"/>
    <property type="project" value="TreeGrafter"/>
</dbReference>
<dbReference type="CDD" id="cd03429">
    <property type="entry name" value="NUDIX_NADH_pyrophosphatase_Nudt13"/>
    <property type="match status" value="1"/>
</dbReference>
<dbReference type="Gene3D" id="3.90.79.10">
    <property type="entry name" value="Nucleoside Triphosphate Pyrophosphohydrolase"/>
    <property type="match status" value="1"/>
</dbReference>
<keyword evidence="6 11" id="KW-0378">Hydrolase</keyword>
<evidence type="ECO:0000313" key="12">
    <source>
        <dbReference type="Proteomes" id="UP000034037"/>
    </source>
</evidence>
<evidence type="ECO:0000256" key="1">
    <source>
        <dbReference type="ARBA" id="ARBA00001946"/>
    </source>
</evidence>
<keyword evidence="5" id="KW-0479">Metal-binding</keyword>
<evidence type="ECO:0000256" key="4">
    <source>
        <dbReference type="ARBA" id="ARBA00012381"/>
    </source>
</evidence>
<proteinExistence type="inferred from homology"/>
<dbReference type="Proteomes" id="UP000034037">
    <property type="component" value="Chromosome"/>
</dbReference>
<dbReference type="PROSITE" id="PS51462">
    <property type="entry name" value="NUDIX"/>
    <property type="match status" value="1"/>
</dbReference>
<dbReference type="GO" id="GO:0005829">
    <property type="term" value="C:cytosol"/>
    <property type="evidence" value="ECO:0007669"/>
    <property type="project" value="TreeGrafter"/>
</dbReference>
<gene>
    <name evidence="11" type="ORF">YH66_04155</name>
</gene>
<dbReference type="HOGENOM" id="CLU_037162_0_3_11"/>
<dbReference type="InterPro" id="IPR050241">
    <property type="entry name" value="NAD-cap_RNA_hydrolase_NudC"/>
</dbReference>
<dbReference type="GO" id="GO:0035529">
    <property type="term" value="F:NADH pyrophosphatase activity"/>
    <property type="evidence" value="ECO:0007669"/>
    <property type="project" value="TreeGrafter"/>
</dbReference>
<evidence type="ECO:0000256" key="2">
    <source>
        <dbReference type="ARBA" id="ARBA00001947"/>
    </source>
</evidence>
<evidence type="ECO:0000256" key="8">
    <source>
        <dbReference type="ARBA" id="ARBA00023027"/>
    </source>
</evidence>
<dbReference type="EC" id="3.6.1.22" evidence="4"/>
<dbReference type="SUPFAM" id="SSF55811">
    <property type="entry name" value="Nudix"/>
    <property type="match status" value="1"/>
</dbReference>
<dbReference type="GO" id="GO:0046872">
    <property type="term" value="F:metal ion binding"/>
    <property type="evidence" value="ECO:0007669"/>
    <property type="project" value="UniProtKB-KW"/>
</dbReference>